<dbReference type="EnsemblMetazoa" id="CJA06090.1">
    <property type="protein sequence ID" value="CJA06090.1"/>
    <property type="gene ID" value="WBGene00125294"/>
</dbReference>
<accession>A0A8R1DME0</accession>
<name>A0A8R1DME0_CAEJA</name>
<comment type="subcellular location">
    <subcellularLocation>
        <location evidence="1">Membrane</location>
        <topology evidence="1">Multi-pass membrane protein</topology>
    </subcellularLocation>
</comment>
<evidence type="ECO:0000313" key="8">
    <source>
        <dbReference type="Proteomes" id="UP000005237"/>
    </source>
</evidence>
<keyword evidence="5 6" id="KW-0472">Membrane</keyword>
<evidence type="ECO:0000256" key="4">
    <source>
        <dbReference type="ARBA" id="ARBA00022989"/>
    </source>
</evidence>
<evidence type="ECO:0000313" key="7">
    <source>
        <dbReference type="EnsemblMetazoa" id="CJA06090.1"/>
    </source>
</evidence>
<evidence type="ECO:0000256" key="1">
    <source>
        <dbReference type="ARBA" id="ARBA00004141"/>
    </source>
</evidence>
<evidence type="ECO:0000256" key="2">
    <source>
        <dbReference type="ARBA" id="ARBA00006860"/>
    </source>
</evidence>
<comment type="similarity">
    <text evidence="2">Belongs to the nematode receptor-like protein srb family.</text>
</comment>
<keyword evidence="8" id="KW-1185">Reference proteome</keyword>
<sequence>MQEIYVSSTFTLVVSFTHLLFVGWYLVSTLFIRTLGQSFFNGYINYTVARGSCCVIPTYNLIIVFIGWKMLNLLESKRISKVQSTIEIKSTGAEGVKNYEEAIWKHWDTVSSGLSKV</sequence>
<feature type="transmembrane region" description="Helical" evidence="6">
    <location>
        <begin position="12"/>
        <end position="32"/>
    </location>
</feature>
<evidence type="ECO:0000256" key="3">
    <source>
        <dbReference type="ARBA" id="ARBA00022692"/>
    </source>
</evidence>
<dbReference type="InterPro" id="IPR002184">
    <property type="entry name" value="7TM_GPCR_serpentine_rcpt_Srb"/>
</dbReference>
<protein>
    <submittedName>
        <fullName evidence="7">Uncharacterized protein</fullName>
    </submittedName>
</protein>
<proteinExistence type="inferred from homology"/>
<keyword evidence="4 6" id="KW-1133">Transmembrane helix</keyword>
<reference evidence="8" key="1">
    <citation type="submission" date="2010-08" db="EMBL/GenBank/DDBJ databases">
        <authorList>
            <consortium name="Caenorhabditis japonica Sequencing Consortium"/>
            <person name="Wilson R.K."/>
        </authorList>
    </citation>
    <scope>NUCLEOTIDE SEQUENCE [LARGE SCALE GENOMIC DNA]</scope>
    <source>
        <strain evidence="8">DF5081</strain>
    </source>
</reference>
<dbReference type="PRINTS" id="PR00699">
    <property type="entry name" value="TMPROTEINSRB"/>
</dbReference>
<dbReference type="PANTHER" id="PTHR31216">
    <property type="entry name" value="SERPENTINE RECEPTOR CLASS BETA-1-RELATED-RELATED"/>
    <property type="match status" value="1"/>
</dbReference>
<dbReference type="GO" id="GO:0004888">
    <property type="term" value="F:transmembrane signaling receptor activity"/>
    <property type="evidence" value="ECO:0007669"/>
    <property type="project" value="InterPro"/>
</dbReference>
<dbReference type="GO" id="GO:0007606">
    <property type="term" value="P:sensory perception of chemical stimulus"/>
    <property type="evidence" value="ECO:0007669"/>
    <property type="project" value="InterPro"/>
</dbReference>
<keyword evidence="3 6" id="KW-0812">Transmembrane</keyword>
<organism evidence="7 8">
    <name type="scientific">Caenorhabditis japonica</name>
    <dbReference type="NCBI Taxonomy" id="281687"/>
    <lineage>
        <taxon>Eukaryota</taxon>
        <taxon>Metazoa</taxon>
        <taxon>Ecdysozoa</taxon>
        <taxon>Nematoda</taxon>
        <taxon>Chromadorea</taxon>
        <taxon>Rhabditida</taxon>
        <taxon>Rhabditina</taxon>
        <taxon>Rhabditomorpha</taxon>
        <taxon>Rhabditoidea</taxon>
        <taxon>Rhabditidae</taxon>
        <taxon>Peloderinae</taxon>
        <taxon>Caenorhabditis</taxon>
    </lineage>
</organism>
<evidence type="ECO:0000256" key="6">
    <source>
        <dbReference type="SAM" id="Phobius"/>
    </source>
</evidence>
<dbReference type="AlphaFoldDB" id="A0A8R1DME0"/>
<dbReference type="GO" id="GO:0016020">
    <property type="term" value="C:membrane"/>
    <property type="evidence" value="ECO:0007669"/>
    <property type="project" value="UniProtKB-SubCell"/>
</dbReference>
<evidence type="ECO:0000256" key="5">
    <source>
        <dbReference type="ARBA" id="ARBA00023136"/>
    </source>
</evidence>
<dbReference type="Proteomes" id="UP000005237">
    <property type="component" value="Unassembled WGS sequence"/>
</dbReference>
<feature type="transmembrane region" description="Helical" evidence="6">
    <location>
        <begin position="44"/>
        <end position="68"/>
    </location>
</feature>
<reference evidence="7" key="2">
    <citation type="submission" date="2022-06" db="UniProtKB">
        <authorList>
            <consortium name="EnsemblMetazoa"/>
        </authorList>
    </citation>
    <scope>IDENTIFICATION</scope>
    <source>
        <strain evidence="7">DF5081</strain>
    </source>
</reference>